<evidence type="ECO:0000259" key="3">
    <source>
        <dbReference type="PROSITE" id="PS51462"/>
    </source>
</evidence>
<keyword evidence="5" id="KW-1185">Reference proteome</keyword>
<dbReference type="GO" id="GO:0016787">
    <property type="term" value="F:hydrolase activity"/>
    <property type="evidence" value="ECO:0007669"/>
    <property type="project" value="UniProtKB-KW"/>
</dbReference>
<dbReference type="EMBL" id="JBHZOL010000004">
    <property type="protein sequence ID" value="MFE4104776.1"/>
    <property type="molecule type" value="Genomic_DNA"/>
</dbReference>
<dbReference type="PANTHER" id="PTHR43046:SF14">
    <property type="entry name" value="MUTT_NUDIX FAMILY PROTEIN"/>
    <property type="match status" value="1"/>
</dbReference>
<accession>A0ABW6I9D8</accession>
<keyword evidence="2 4" id="KW-0378">Hydrolase</keyword>
<sequence length="141" mass="16084">MAKRKIRPIAICLFRQGDRILVHEGYDATKGEAFCRPLGGGIDFGETSQQAIAREIQEELGAEITHIQLLGILESIFTYNGEPMHELVFVYDAEFVDSAWYQQEAVQVTEGKRQFEARWRSLSELSGTHICLVPEQLWELL</sequence>
<dbReference type="InterPro" id="IPR020084">
    <property type="entry name" value="NUDIX_hydrolase_CS"/>
</dbReference>
<dbReference type="SUPFAM" id="SSF55811">
    <property type="entry name" value="Nudix"/>
    <property type="match status" value="1"/>
</dbReference>
<dbReference type="PROSITE" id="PS51462">
    <property type="entry name" value="NUDIX"/>
    <property type="match status" value="1"/>
</dbReference>
<proteinExistence type="predicted"/>
<dbReference type="PROSITE" id="PS00893">
    <property type="entry name" value="NUDIX_BOX"/>
    <property type="match status" value="1"/>
</dbReference>
<evidence type="ECO:0000256" key="1">
    <source>
        <dbReference type="ARBA" id="ARBA00001946"/>
    </source>
</evidence>
<dbReference type="InterPro" id="IPR000086">
    <property type="entry name" value="NUDIX_hydrolase_dom"/>
</dbReference>
<dbReference type="Gene3D" id="3.90.79.10">
    <property type="entry name" value="Nucleoside Triphosphate Pyrophosphohydrolase"/>
    <property type="match status" value="1"/>
</dbReference>
<reference evidence="4 5" key="1">
    <citation type="submission" date="2024-10" db="EMBL/GenBank/DDBJ databases">
        <authorList>
            <person name="Ratan Roy A."/>
            <person name="Morales Sandoval P.H."/>
            <person name="De Los Santos Villalobos S."/>
            <person name="Chakraborty S."/>
            <person name="Mukherjee J."/>
        </authorList>
    </citation>
    <scope>NUCLEOTIDE SEQUENCE [LARGE SCALE GENOMIC DNA]</scope>
    <source>
        <strain evidence="4 5">S1</strain>
    </source>
</reference>
<name>A0ABW6I9D8_9CYAN</name>
<feature type="domain" description="Nudix hydrolase" evidence="3">
    <location>
        <begin position="4"/>
        <end position="141"/>
    </location>
</feature>
<dbReference type="RefSeq" id="WP_377960384.1">
    <property type="nucleotide sequence ID" value="NZ_JBHZOL010000004.1"/>
</dbReference>
<gene>
    <name evidence="4" type="ORF">ACFVKH_00710</name>
</gene>
<evidence type="ECO:0000313" key="4">
    <source>
        <dbReference type="EMBL" id="MFE4104776.1"/>
    </source>
</evidence>
<comment type="caution">
    <text evidence="4">The sequence shown here is derived from an EMBL/GenBank/DDBJ whole genome shotgun (WGS) entry which is preliminary data.</text>
</comment>
<evidence type="ECO:0000313" key="5">
    <source>
        <dbReference type="Proteomes" id="UP001600165"/>
    </source>
</evidence>
<organism evidence="4 5">
    <name type="scientific">Almyronema epifaneia S1</name>
    <dbReference type="NCBI Taxonomy" id="2991925"/>
    <lineage>
        <taxon>Bacteria</taxon>
        <taxon>Bacillati</taxon>
        <taxon>Cyanobacteriota</taxon>
        <taxon>Cyanophyceae</taxon>
        <taxon>Nodosilineales</taxon>
        <taxon>Nodosilineaceae</taxon>
        <taxon>Almyronema</taxon>
        <taxon>Almyronema epifaneia</taxon>
    </lineage>
</organism>
<protein>
    <submittedName>
        <fullName evidence="4">NUDIX hydrolase</fullName>
    </submittedName>
</protein>
<dbReference type="CDD" id="cd04688">
    <property type="entry name" value="NUDIX_Hydrolase"/>
    <property type="match status" value="1"/>
</dbReference>
<dbReference type="Proteomes" id="UP001600165">
    <property type="component" value="Unassembled WGS sequence"/>
</dbReference>
<evidence type="ECO:0000256" key="2">
    <source>
        <dbReference type="ARBA" id="ARBA00022801"/>
    </source>
</evidence>
<comment type="cofactor">
    <cofactor evidence="1">
        <name>Mg(2+)</name>
        <dbReference type="ChEBI" id="CHEBI:18420"/>
    </cofactor>
</comment>
<dbReference type="PANTHER" id="PTHR43046">
    <property type="entry name" value="GDP-MANNOSE MANNOSYL HYDROLASE"/>
    <property type="match status" value="1"/>
</dbReference>
<dbReference type="Pfam" id="PF00293">
    <property type="entry name" value="NUDIX"/>
    <property type="match status" value="1"/>
</dbReference>
<dbReference type="InterPro" id="IPR015797">
    <property type="entry name" value="NUDIX_hydrolase-like_dom_sf"/>
</dbReference>